<accession>A0A931C8P1</accession>
<dbReference type="RefSeq" id="WP_196417269.1">
    <property type="nucleotide sequence ID" value="NZ_JADQTO010000015.1"/>
</dbReference>
<comment type="caution">
    <text evidence="1">The sequence shown here is derived from an EMBL/GenBank/DDBJ whole genome shotgun (WGS) entry which is preliminary data.</text>
</comment>
<organism evidence="1 2">
    <name type="scientific">Actinoplanes aureus</name>
    <dbReference type="NCBI Taxonomy" id="2792083"/>
    <lineage>
        <taxon>Bacteria</taxon>
        <taxon>Bacillati</taxon>
        <taxon>Actinomycetota</taxon>
        <taxon>Actinomycetes</taxon>
        <taxon>Micromonosporales</taxon>
        <taxon>Micromonosporaceae</taxon>
        <taxon>Actinoplanes</taxon>
    </lineage>
</organism>
<keyword evidence="2" id="KW-1185">Reference proteome</keyword>
<proteinExistence type="predicted"/>
<reference evidence="1" key="1">
    <citation type="submission" date="2020-11" db="EMBL/GenBank/DDBJ databases">
        <title>Isolation and identification of active actinomycetes.</title>
        <authorList>
            <person name="Sun X."/>
        </authorList>
    </citation>
    <scope>NUCLEOTIDE SEQUENCE</scope>
    <source>
        <strain evidence="1">NEAU-A11</strain>
    </source>
</reference>
<protein>
    <submittedName>
        <fullName evidence="1">Uncharacterized protein</fullName>
    </submittedName>
</protein>
<sequence>MSGVRTVYVEFGRDRAPMTWQDGRLLAEDETSAREEVQREFGRIVMAARTDRRSGEVRAVRAGDLLLVETRVSDHRPRIDATVVIDRPVRVRWASAAAQVIGALHEGGVTADRRRVRTSLVDAWHRTGSVPERLAAPFARLAAWWRGGDRDGA</sequence>
<evidence type="ECO:0000313" key="2">
    <source>
        <dbReference type="Proteomes" id="UP000598146"/>
    </source>
</evidence>
<gene>
    <name evidence="1" type="ORF">I4J89_28975</name>
</gene>
<dbReference type="AlphaFoldDB" id="A0A931C8P1"/>
<evidence type="ECO:0000313" key="1">
    <source>
        <dbReference type="EMBL" id="MBG0565494.1"/>
    </source>
</evidence>
<name>A0A931C8P1_9ACTN</name>
<dbReference type="EMBL" id="JADQTO010000015">
    <property type="protein sequence ID" value="MBG0565494.1"/>
    <property type="molecule type" value="Genomic_DNA"/>
</dbReference>
<dbReference type="Proteomes" id="UP000598146">
    <property type="component" value="Unassembled WGS sequence"/>
</dbReference>